<comment type="caution">
    <text evidence="1">The sequence shown here is derived from an EMBL/GenBank/DDBJ whole genome shotgun (WGS) entry which is preliminary data.</text>
</comment>
<evidence type="ECO:0000313" key="1">
    <source>
        <dbReference type="EMBL" id="NMM63688.1"/>
    </source>
</evidence>
<gene>
    <name evidence="1" type="ORF">HBE96_13595</name>
</gene>
<evidence type="ECO:0000313" key="2">
    <source>
        <dbReference type="Proteomes" id="UP000537131"/>
    </source>
</evidence>
<dbReference type="InterPro" id="IPR018763">
    <property type="entry name" value="DUF2334"/>
</dbReference>
<dbReference type="SUPFAM" id="SSF88713">
    <property type="entry name" value="Glycoside hydrolase/deacetylase"/>
    <property type="match status" value="1"/>
</dbReference>
<proteinExistence type="predicted"/>
<dbReference type="GO" id="GO:0005975">
    <property type="term" value="P:carbohydrate metabolic process"/>
    <property type="evidence" value="ECO:0007669"/>
    <property type="project" value="InterPro"/>
</dbReference>
<dbReference type="EMBL" id="JABBNI010000025">
    <property type="protein sequence ID" value="NMM63688.1"/>
    <property type="molecule type" value="Genomic_DNA"/>
</dbReference>
<dbReference type="Gene3D" id="3.20.20.370">
    <property type="entry name" value="Glycoside hydrolase/deacetylase"/>
    <property type="match status" value="1"/>
</dbReference>
<organism evidence="1 2">
    <name type="scientific">Clostridium muellerianum</name>
    <dbReference type="NCBI Taxonomy" id="2716538"/>
    <lineage>
        <taxon>Bacteria</taxon>
        <taxon>Bacillati</taxon>
        <taxon>Bacillota</taxon>
        <taxon>Clostridia</taxon>
        <taxon>Eubacteriales</taxon>
        <taxon>Clostridiaceae</taxon>
        <taxon>Clostridium</taxon>
    </lineage>
</organism>
<protein>
    <submittedName>
        <fullName evidence="1">DUF2334 domain-containing protein</fullName>
    </submittedName>
</protein>
<accession>A0A7Y0EHQ7</accession>
<dbReference type="RefSeq" id="WP_169298277.1">
    <property type="nucleotide sequence ID" value="NZ_JABBNI010000025.1"/>
</dbReference>
<dbReference type="InterPro" id="IPR011330">
    <property type="entry name" value="Glyco_hydro/deAcase_b/a-brl"/>
</dbReference>
<keyword evidence="2" id="KW-1185">Reference proteome</keyword>
<name>A0A7Y0EHQ7_9CLOT</name>
<dbReference type="Proteomes" id="UP000537131">
    <property type="component" value="Unassembled WGS sequence"/>
</dbReference>
<reference evidence="1 2" key="1">
    <citation type="submission" date="2020-06" db="EMBL/GenBank/DDBJ databases">
        <title>Complete Genome Sequence of Clostridium muelleri sp. nov. P21T, an Acid-Alcohol Producing Acetogen Isolated from Old Hay.</title>
        <authorList>
            <person name="Duncan K.E."/>
            <person name="Tanner R.S."/>
        </authorList>
    </citation>
    <scope>NUCLEOTIDE SEQUENCE [LARGE SCALE GENOMIC DNA]</scope>
    <source>
        <strain evidence="1 2">P21</strain>
    </source>
</reference>
<dbReference type="Pfam" id="PF10096">
    <property type="entry name" value="DUF2334"/>
    <property type="match status" value="1"/>
</dbReference>
<sequence>MYLLRLDDASEYMDVEKWSRVESLLDKYTINPIVGIIPNNQDKDILSKYQKDFGFWDKAKAWKAKNWVVALHGYNHVYKTKSGGINPINLRSEFAEVPLDEQKQKIRDGLKVLTENKLHANVFFAPSHTFDMNTLEALKAESSIRIIIDTIANDVYKIDDFYFIPQQSGHVRNLPFKIVTFCYHPNDMNKKDFDVLQDFIKTNKDKFISFEDLYFKDRKFGMYDKVLRKFYFSIRYVRDKLIGKGRE</sequence>
<dbReference type="AlphaFoldDB" id="A0A7Y0EHQ7"/>